<dbReference type="Gene3D" id="1.10.3380.20">
    <property type="match status" value="1"/>
</dbReference>
<evidence type="ECO:0000256" key="4">
    <source>
        <dbReference type="ARBA" id="ARBA00022840"/>
    </source>
</evidence>
<dbReference type="EMBL" id="MLAK01001160">
    <property type="protein sequence ID" value="OHS96685.1"/>
    <property type="molecule type" value="Genomic_DNA"/>
</dbReference>
<dbReference type="GO" id="GO:0005524">
    <property type="term" value="F:ATP binding"/>
    <property type="evidence" value="ECO:0007669"/>
    <property type="project" value="UniProtKB-KW"/>
</dbReference>
<evidence type="ECO:0000313" key="9">
    <source>
        <dbReference type="Proteomes" id="UP000179807"/>
    </source>
</evidence>
<dbReference type="GO" id="GO:0016787">
    <property type="term" value="F:hydrolase activity"/>
    <property type="evidence" value="ECO:0007669"/>
    <property type="project" value="UniProtKB-KW"/>
</dbReference>
<evidence type="ECO:0000256" key="1">
    <source>
        <dbReference type="ARBA" id="ARBA00022741"/>
    </source>
</evidence>
<name>A0A1J4JGU3_9EUKA</name>
<dbReference type="VEuPathDB" id="TrichDB:TRFO_09848"/>
<accession>A0A1J4JGU3</accession>
<keyword evidence="9" id="KW-1185">Reference proteome</keyword>
<dbReference type="GeneID" id="94829801"/>
<dbReference type="GO" id="GO:0003676">
    <property type="term" value="F:nucleic acid binding"/>
    <property type="evidence" value="ECO:0007669"/>
    <property type="project" value="InterPro"/>
</dbReference>
<dbReference type="Gene3D" id="3.40.50.300">
    <property type="entry name" value="P-loop containing nucleotide triphosphate hydrolases"/>
    <property type="match status" value="2"/>
</dbReference>
<dbReference type="PROSITE" id="PS51194">
    <property type="entry name" value="HELICASE_CTER"/>
    <property type="match status" value="1"/>
</dbReference>
<dbReference type="SUPFAM" id="SSF158702">
    <property type="entry name" value="Sec63 N-terminal domain-like"/>
    <property type="match status" value="1"/>
</dbReference>
<dbReference type="PROSITE" id="PS51192">
    <property type="entry name" value="HELICASE_ATP_BIND_1"/>
    <property type="match status" value="1"/>
</dbReference>
<dbReference type="InterPro" id="IPR011545">
    <property type="entry name" value="DEAD/DEAH_box_helicase_dom"/>
</dbReference>
<evidence type="ECO:0000256" key="5">
    <source>
        <dbReference type="SAM" id="MobiDB-lite"/>
    </source>
</evidence>
<dbReference type="SUPFAM" id="SSF52540">
    <property type="entry name" value="P-loop containing nucleoside triphosphate hydrolases"/>
    <property type="match status" value="1"/>
</dbReference>
<dbReference type="InterPro" id="IPR014001">
    <property type="entry name" value="Helicase_ATP-bd"/>
</dbReference>
<evidence type="ECO:0000259" key="7">
    <source>
        <dbReference type="PROSITE" id="PS51194"/>
    </source>
</evidence>
<dbReference type="SMART" id="SM00487">
    <property type="entry name" value="DEXDc"/>
    <property type="match status" value="1"/>
</dbReference>
<evidence type="ECO:0000313" key="8">
    <source>
        <dbReference type="EMBL" id="OHS96685.1"/>
    </source>
</evidence>
<dbReference type="OrthoDB" id="2320933at2759"/>
<dbReference type="Proteomes" id="UP000179807">
    <property type="component" value="Unassembled WGS sequence"/>
</dbReference>
<dbReference type="SMART" id="SM00490">
    <property type="entry name" value="HELICc"/>
    <property type="match status" value="1"/>
</dbReference>
<reference evidence="8" key="1">
    <citation type="submission" date="2016-10" db="EMBL/GenBank/DDBJ databases">
        <authorList>
            <person name="Benchimol M."/>
            <person name="Almeida L.G."/>
            <person name="Vasconcelos A.T."/>
            <person name="Perreira-Neves A."/>
            <person name="Rosa I.A."/>
            <person name="Tasca T."/>
            <person name="Bogo M.R."/>
            <person name="de Souza W."/>
        </authorList>
    </citation>
    <scope>NUCLEOTIDE SEQUENCE [LARGE SCALE GENOMIC DNA]</scope>
    <source>
        <strain evidence="8">K</strain>
    </source>
</reference>
<dbReference type="InterPro" id="IPR001650">
    <property type="entry name" value="Helicase_C-like"/>
</dbReference>
<evidence type="ECO:0000256" key="2">
    <source>
        <dbReference type="ARBA" id="ARBA00022801"/>
    </source>
</evidence>
<dbReference type="InterPro" id="IPR050474">
    <property type="entry name" value="Hel308_SKI2-like"/>
</dbReference>
<keyword evidence="4" id="KW-0067">ATP-binding</keyword>
<dbReference type="RefSeq" id="XP_068349822.1">
    <property type="nucleotide sequence ID" value="XM_068495097.1"/>
</dbReference>
<comment type="caution">
    <text evidence="8">The sequence shown here is derived from an EMBL/GenBank/DDBJ whole genome shotgun (WGS) entry which is preliminary data.</text>
</comment>
<evidence type="ECO:0000256" key="3">
    <source>
        <dbReference type="ARBA" id="ARBA00022806"/>
    </source>
</evidence>
<keyword evidence="2" id="KW-0378">Hydrolase</keyword>
<dbReference type="Pfam" id="PF21099">
    <property type="entry name" value="POLQ_helical"/>
    <property type="match status" value="1"/>
</dbReference>
<evidence type="ECO:0000259" key="6">
    <source>
        <dbReference type="PROSITE" id="PS51192"/>
    </source>
</evidence>
<organism evidence="8 9">
    <name type="scientific">Tritrichomonas foetus</name>
    <dbReference type="NCBI Taxonomy" id="1144522"/>
    <lineage>
        <taxon>Eukaryota</taxon>
        <taxon>Metamonada</taxon>
        <taxon>Parabasalia</taxon>
        <taxon>Tritrichomonadida</taxon>
        <taxon>Tritrichomonadidae</taxon>
        <taxon>Tritrichomonas</taxon>
    </lineage>
</organism>
<dbReference type="InterPro" id="IPR048960">
    <property type="entry name" value="POLQ-like_helical"/>
</dbReference>
<dbReference type="PANTHER" id="PTHR47961">
    <property type="entry name" value="DNA POLYMERASE THETA, PUTATIVE (AFU_ORTHOLOGUE AFUA_1G05260)-RELATED"/>
    <property type="match status" value="1"/>
</dbReference>
<sequence length="921" mass="103845">MEKMLKSRLHAPIIEIRPSNTSRPPRKIKKLRHTQKTERIIPIEYITNAEFTEARIPPFLQNSYLIGQPPPRITSLRDWQRDLFLSKEWKENRSSIVLVPTSGGKTLAADVAIAQQLASDENSKIIYALPFVSLASEKTNEFRFRFPDFHVRPFYQNVGGHDFRRGSIAICTYEKVHSLLNCAIKDNYIEKFKTVIIDEIHMIGEGQRGAIIEAMIVKLLLLRPRVDIRIIGLTATLNKEDANRLSCWINGFTHFCAARPSRIKHYYKGSDGQLFLNDGGNSKRVVKIQSIAEDVKHILSPIRNSLKQHPSSTVLVFVNTRKQTVTVAKFIAHYLYSDNLSTNTTNTTSINPNSSSNTNINSNPITNANPKTDADTVLTNFHNNHSAVSSPLPESMYRSSNYINVNGCNDLNNINLPILKPPDRRMQSARDFLVQRLSRTETGLDASLGECVKNGVAFHHAGMLLEERKLIEDAARDSTISVIVATTTLSAGINIRSVARVIIYDMYRMGPNRKRQLIPAAVYTQMAGRAGRDESQGGDVFVLGQFGDEQEKNDALKLSTQKLDDVQPQLLQEGISDRFFLQCLAAGLLPPEDGALKFVETCLESFINGNEERNKEIAEKIKERLRKYSLIMNDSDVPTSLGQAIAGSSLSIEEGLELKASINRLQTNLCLRDEVHLLYLCVPPSAVSMESTPSYESDIWHQLHNEHKDVFKLITTMDGNGLERHIILTIQNGGKRMNRCQMEHRDRELDRFFYACLLQKLIAEKSVNEIVSFFGVTRGSVQALQMQAATFAGQSVRFCETTGCQTLGKALNTFRERLNFGVKNELLPLMKLQSCNRYIARILVTNRIPSPIELSELDEEEIARILASKRNADSPSEKELEIAKRLKSESRKVARSLLIIDELQSNAFSRQLNDIYGRKKS</sequence>
<dbReference type="Pfam" id="PF00271">
    <property type="entry name" value="Helicase_C"/>
    <property type="match status" value="1"/>
</dbReference>
<feature type="domain" description="Helicase ATP-binding" evidence="6">
    <location>
        <begin position="86"/>
        <end position="255"/>
    </location>
</feature>
<feature type="domain" description="Helicase C-terminal" evidence="7">
    <location>
        <begin position="413"/>
        <end position="574"/>
    </location>
</feature>
<dbReference type="PANTHER" id="PTHR47961:SF6">
    <property type="entry name" value="DNA-DIRECTED DNA POLYMERASE"/>
    <property type="match status" value="1"/>
</dbReference>
<feature type="region of interest" description="Disordered" evidence="5">
    <location>
        <begin position="347"/>
        <end position="367"/>
    </location>
</feature>
<keyword evidence="1" id="KW-0547">Nucleotide-binding</keyword>
<dbReference type="GO" id="GO:0004386">
    <property type="term" value="F:helicase activity"/>
    <property type="evidence" value="ECO:0007669"/>
    <property type="project" value="UniProtKB-KW"/>
</dbReference>
<dbReference type="AlphaFoldDB" id="A0A1J4JGU3"/>
<gene>
    <name evidence="8" type="ORF">TRFO_09848</name>
</gene>
<proteinExistence type="predicted"/>
<keyword evidence="3" id="KW-0347">Helicase</keyword>
<dbReference type="InterPro" id="IPR027417">
    <property type="entry name" value="P-loop_NTPase"/>
</dbReference>
<dbReference type="Pfam" id="PF00270">
    <property type="entry name" value="DEAD"/>
    <property type="match status" value="1"/>
</dbReference>
<protein>
    <submittedName>
        <fullName evidence="8">Type III restriction enzyme, res subunit family protein</fullName>
    </submittedName>
</protein>